<evidence type="ECO:0000313" key="2">
    <source>
        <dbReference type="Proteomes" id="UP000003257"/>
    </source>
</evidence>
<reference evidence="1 2" key="1">
    <citation type="submission" date="2007-11" db="EMBL/GenBank/DDBJ databases">
        <authorList>
            <person name="Wagner-Dobler I."/>
            <person name="Ferriera S."/>
            <person name="Johnson J."/>
            <person name="Kravitz S."/>
            <person name="Beeson K."/>
            <person name="Sutton G."/>
            <person name="Rogers Y.-H."/>
            <person name="Friedman R."/>
            <person name="Frazier M."/>
            <person name="Venter J.C."/>
        </authorList>
    </citation>
    <scope>NUCLEOTIDE SEQUENCE [LARGE SCALE GENOMIC DNA]</scope>
    <source>
        <strain evidence="1 2">HEL-45</strain>
    </source>
</reference>
<dbReference type="EMBL" id="ABID01000079">
    <property type="protein sequence ID" value="EDQ02908.1"/>
    <property type="molecule type" value="Genomic_DNA"/>
</dbReference>
<keyword evidence="2" id="KW-1185">Reference proteome</keyword>
<proteinExistence type="predicted"/>
<comment type="caution">
    <text evidence="1">The sequence shown here is derived from an EMBL/GenBank/DDBJ whole genome shotgun (WGS) entry which is preliminary data.</text>
</comment>
<name>A0ABM9X0B3_9RHOB</name>
<sequence length="42" mass="4809">MPFLQELAGRNWLNTFEPLDIGHWLILLTADRRSIGIAKMGL</sequence>
<evidence type="ECO:0000313" key="1">
    <source>
        <dbReference type="EMBL" id="EDQ02908.1"/>
    </source>
</evidence>
<accession>A0ABM9X0B3</accession>
<protein>
    <submittedName>
        <fullName evidence="1">Uncharacterized protein</fullName>
    </submittedName>
</protein>
<dbReference type="Proteomes" id="UP000003257">
    <property type="component" value="Unassembled WGS sequence"/>
</dbReference>
<organism evidence="1 2">
    <name type="scientific">Sulfitobacter indolifex HEL-45</name>
    <dbReference type="NCBI Taxonomy" id="391624"/>
    <lineage>
        <taxon>Bacteria</taxon>
        <taxon>Pseudomonadati</taxon>
        <taxon>Pseudomonadota</taxon>
        <taxon>Alphaproteobacteria</taxon>
        <taxon>Rhodobacterales</taxon>
        <taxon>Roseobacteraceae</taxon>
        <taxon>Sulfitobacter</taxon>
    </lineage>
</organism>
<gene>
    <name evidence="1" type="ORF">OIHEL45_19766</name>
</gene>